<dbReference type="Pfam" id="PF12101">
    <property type="entry name" value="DUF3577"/>
    <property type="match status" value="2"/>
</dbReference>
<feature type="region of interest" description="Disordered" evidence="1">
    <location>
        <begin position="40"/>
        <end position="61"/>
    </location>
</feature>
<dbReference type="Proteomes" id="UP000007069">
    <property type="component" value="Chromosome"/>
</dbReference>
<feature type="region of interest" description="Disordered" evidence="1">
    <location>
        <begin position="358"/>
        <end position="410"/>
    </location>
</feature>
<evidence type="ECO:0000256" key="1">
    <source>
        <dbReference type="SAM" id="MobiDB-lite"/>
    </source>
</evidence>
<protein>
    <recommendedName>
        <fullName evidence="4">DUF3577 domain-containing protein</fullName>
    </recommendedName>
</protein>
<dbReference type="AlphaFoldDB" id="Q3BSY7"/>
<gene>
    <name evidence="2" type="ordered locus">XCV2395</name>
</gene>
<sequence>MGGTRQPGKKETPGCRLIAAARARPGHADPMPADVVSDMPGNHRSSRLPRSSHCVTEPARTASIRERPPVLVADAFALSTHRGVTHLSPHAWGRCVSASSLWRFTMSTTSNEKSYFDLHTSGIGYIQRAREVPVRGGRRAQPFLACTIAALVGSAKDPSYRYFDVKVSGAEAKKLVERYIGVDDPKQRPLVRFRLGDLWGDAYIRDKGEHKGQAAASLKARLLKAEPLDRAELASIKQHELITRGIGYLSRPKDVSPKDGDPFLSCCVAALAGPVGEPEYRYFDTIVATPEAEHLVRRCVQAIEGDRKVLIAFRLNDMKIDPYIRTKGERAGEPGASLESTLVHIGLIKIDGTQVYPTSQTQAEAPQAEDAPAPEAEVAAETAADQPVEPAEREPAGEVEEQEPALAASF</sequence>
<dbReference type="HOGENOM" id="CLU_056377_0_0_6"/>
<accession>Q3BSY7</accession>
<reference evidence="2 3" key="1">
    <citation type="journal article" date="2005" name="J. Bacteriol.">
        <title>Insights into genome plasticity and pathogenicity of the plant pathogenic Bacterium Xanthomonas campestris pv. vesicatoria revealed by the complete genome sequence.</title>
        <authorList>
            <person name="Thieme F."/>
            <person name="Koebnik R."/>
            <person name="Bekel T."/>
            <person name="Berger C."/>
            <person name="Boch J."/>
            <person name="Buettner D."/>
            <person name="Caldana C."/>
            <person name="Gaigalat L."/>
            <person name="Goesmann A."/>
            <person name="Kay S."/>
            <person name="Kirchner O."/>
            <person name="Lanz C."/>
            <person name="Linke B."/>
            <person name="McHardy A.C."/>
            <person name="Meyer F."/>
            <person name="Mittenhuber G."/>
            <person name="Nies D.H."/>
            <person name="Niesbach-Kloesgen U."/>
            <person name="Patschkowski T."/>
            <person name="Rueckert C."/>
            <person name="Rupp O."/>
            <person name="Schneicker S."/>
            <person name="Schuster S.C."/>
            <person name="Vorhoelter F.J."/>
            <person name="Weber E."/>
            <person name="Puehler A."/>
            <person name="Bonas U."/>
            <person name="Bartels D."/>
            <person name="Kaiser O."/>
        </authorList>
    </citation>
    <scope>NUCLEOTIDE SEQUENCE [LARGE SCALE GENOMIC DNA]</scope>
    <source>
        <strain evidence="2 3">85-10</strain>
    </source>
</reference>
<dbReference type="EMBL" id="AM039952">
    <property type="protein sequence ID" value="CAJ24072.1"/>
    <property type="molecule type" value="Genomic_DNA"/>
</dbReference>
<feature type="compositionally biased region" description="Low complexity" evidence="1">
    <location>
        <begin position="360"/>
        <end position="387"/>
    </location>
</feature>
<dbReference type="KEGG" id="xcv:XCV2395"/>
<evidence type="ECO:0000313" key="2">
    <source>
        <dbReference type="EMBL" id="CAJ24072.1"/>
    </source>
</evidence>
<dbReference type="eggNOG" id="ENOG502Z9W9">
    <property type="taxonomic scope" value="Bacteria"/>
</dbReference>
<dbReference type="InterPro" id="IPR021960">
    <property type="entry name" value="DUF3577"/>
</dbReference>
<organism evidence="3">
    <name type="scientific">Xanthomonas euvesicatoria pv. vesicatoria (strain 85-10)</name>
    <name type="common">Xanthomonas campestris pv. vesicatoria</name>
    <dbReference type="NCBI Taxonomy" id="316273"/>
    <lineage>
        <taxon>Bacteria</taxon>
        <taxon>Pseudomonadati</taxon>
        <taxon>Pseudomonadota</taxon>
        <taxon>Gammaproteobacteria</taxon>
        <taxon>Lysobacterales</taxon>
        <taxon>Lysobacteraceae</taxon>
        <taxon>Xanthomonas</taxon>
    </lineage>
</organism>
<evidence type="ECO:0008006" key="4">
    <source>
        <dbReference type="Google" id="ProtNLM"/>
    </source>
</evidence>
<name>Q3BSY7_XANE5</name>
<evidence type="ECO:0000313" key="3">
    <source>
        <dbReference type="Proteomes" id="UP000007069"/>
    </source>
</evidence>
<proteinExistence type="predicted"/>